<evidence type="ECO:0000313" key="1">
    <source>
        <dbReference type="EMBL" id="MEQ2216303.1"/>
    </source>
</evidence>
<reference evidence="1 2" key="1">
    <citation type="submission" date="2021-06" db="EMBL/GenBank/DDBJ databases">
        <authorList>
            <person name="Palmer J.M."/>
        </authorList>
    </citation>
    <scope>NUCLEOTIDE SEQUENCE [LARGE SCALE GENOMIC DNA]</scope>
    <source>
        <strain evidence="1 2">XC_2019</strain>
        <tissue evidence="1">Muscle</tissue>
    </source>
</reference>
<proteinExistence type="predicted"/>
<keyword evidence="2" id="KW-1185">Reference proteome</keyword>
<dbReference type="PROSITE" id="PS50096">
    <property type="entry name" value="IQ"/>
    <property type="match status" value="1"/>
</dbReference>
<dbReference type="Proteomes" id="UP001434883">
    <property type="component" value="Unassembled WGS sequence"/>
</dbReference>
<gene>
    <name evidence="1" type="ORF">XENOCAPTIV_014061</name>
</gene>
<protein>
    <submittedName>
        <fullName evidence="1">Uncharacterized protein</fullName>
    </submittedName>
</protein>
<organism evidence="1 2">
    <name type="scientific">Xenoophorus captivus</name>
    <dbReference type="NCBI Taxonomy" id="1517983"/>
    <lineage>
        <taxon>Eukaryota</taxon>
        <taxon>Metazoa</taxon>
        <taxon>Chordata</taxon>
        <taxon>Craniata</taxon>
        <taxon>Vertebrata</taxon>
        <taxon>Euteleostomi</taxon>
        <taxon>Actinopterygii</taxon>
        <taxon>Neopterygii</taxon>
        <taxon>Teleostei</taxon>
        <taxon>Neoteleostei</taxon>
        <taxon>Acanthomorphata</taxon>
        <taxon>Ovalentaria</taxon>
        <taxon>Atherinomorphae</taxon>
        <taxon>Cyprinodontiformes</taxon>
        <taxon>Goodeidae</taxon>
        <taxon>Xenoophorus</taxon>
    </lineage>
</organism>
<dbReference type="EMBL" id="JAHRIN010070141">
    <property type="protein sequence ID" value="MEQ2216303.1"/>
    <property type="molecule type" value="Genomic_DNA"/>
</dbReference>
<name>A0ABV0S780_9TELE</name>
<evidence type="ECO:0000313" key="2">
    <source>
        <dbReference type="Proteomes" id="UP001434883"/>
    </source>
</evidence>
<comment type="caution">
    <text evidence="1">The sequence shown here is derived from an EMBL/GenBank/DDBJ whole genome shotgun (WGS) entry which is preliminary data.</text>
</comment>
<sequence>MDTGLVLAHEGVPTISLPVSHPPDIAGADIAALDNGIVGISEGAGFFKGAGLCGLGRPEVHSCGLGQSCLTAGKAGKTSRQLLRGSRKLRTRQSMFETKQCFDKSSRYFTSTYIMSKFRGWILRRPYL</sequence>
<accession>A0ABV0S780</accession>